<organism evidence="1">
    <name type="scientific">marine sediment metagenome</name>
    <dbReference type="NCBI Taxonomy" id="412755"/>
    <lineage>
        <taxon>unclassified sequences</taxon>
        <taxon>metagenomes</taxon>
        <taxon>ecological metagenomes</taxon>
    </lineage>
</organism>
<evidence type="ECO:0000313" key="1">
    <source>
        <dbReference type="EMBL" id="GAH13864.1"/>
    </source>
</evidence>
<name>X1E9M4_9ZZZZ</name>
<sequence length="102" mass="11752">ADGINLPYLTLSSQEVMRDSISSINEKLKKYNRDSSDFEISLFTNITIVDSQEKLESIRKERRISKSQMKHLFMGNPEAINEKIQEVENLGVQKNGYSCRKP</sequence>
<dbReference type="Gene3D" id="3.20.20.30">
    <property type="entry name" value="Luciferase-like domain"/>
    <property type="match status" value="1"/>
</dbReference>
<gene>
    <name evidence="1" type="ORF">S01H4_61795</name>
</gene>
<dbReference type="GO" id="GO:0016705">
    <property type="term" value="F:oxidoreductase activity, acting on paired donors, with incorporation or reduction of molecular oxygen"/>
    <property type="evidence" value="ECO:0007669"/>
    <property type="project" value="InterPro"/>
</dbReference>
<evidence type="ECO:0008006" key="2">
    <source>
        <dbReference type="Google" id="ProtNLM"/>
    </source>
</evidence>
<reference evidence="1" key="1">
    <citation type="journal article" date="2014" name="Front. Microbiol.">
        <title>High frequency of phylogenetically diverse reductive dehalogenase-homologous genes in deep subseafloor sedimentary metagenomes.</title>
        <authorList>
            <person name="Kawai M."/>
            <person name="Futagami T."/>
            <person name="Toyoda A."/>
            <person name="Takaki Y."/>
            <person name="Nishi S."/>
            <person name="Hori S."/>
            <person name="Arai W."/>
            <person name="Tsubouchi T."/>
            <person name="Morono Y."/>
            <person name="Uchiyama I."/>
            <person name="Ito T."/>
            <person name="Fujiyama A."/>
            <person name="Inagaki F."/>
            <person name="Takami H."/>
        </authorList>
    </citation>
    <scope>NUCLEOTIDE SEQUENCE</scope>
    <source>
        <strain evidence="1">Expedition CK06-06</strain>
    </source>
</reference>
<proteinExistence type="predicted"/>
<dbReference type="InterPro" id="IPR036661">
    <property type="entry name" value="Luciferase-like_sf"/>
</dbReference>
<accession>X1E9M4</accession>
<dbReference type="EMBL" id="BART01036727">
    <property type="protein sequence ID" value="GAH13864.1"/>
    <property type="molecule type" value="Genomic_DNA"/>
</dbReference>
<comment type="caution">
    <text evidence="1">The sequence shown here is derived from an EMBL/GenBank/DDBJ whole genome shotgun (WGS) entry which is preliminary data.</text>
</comment>
<protein>
    <recommendedName>
        <fullName evidence="2">Luciferase-like domain-containing protein</fullName>
    </recommendedName>
</protein>
<feature type="non-terminal residue" evidence="1">
    <location>
        <position position="1"/>
    </location>
</feature>
<dbReference type="AlphaFoldDB" id="X1E9M4"/>